<reference evidence="1" key="1">
    <citation type="submission" date="2023-06" db="EMBL/GenBank/DDBJ databases">
        <authorList>
            <consortium name="Lawrence Berkeley National Laboratory"/>
            <person name="Ahrendt S."/>
            <person name="Sahu N."/>
            <person name="Indic B."/>
            <person name="Wong-Bajracharya J."/>
            <person name="Merenyi Z."/>
            <person name="Ke H.-M."/>
            <person name="Monk M."/>
            <person name="Kocsube S."/>
            <person name="Drula E."/>
            <person name="Lipzen A."/>
            <person name="Balint B."/>
            <person name="Henrissat B."/>
            <person name="Andreopoulos B."/>
            <person name="Martin F.M."/>
            <person name="Harder C.B."/>
            <person name="Rigling D."/>
            <person name="Ford K.L."/>
            <person name="Foster G.D."/>
            <person name="Pangilinan J."/>
            <person name="Papanicolaou A."/>
            <person name="Barry K."/>
            <person name="LaButti K."/>
            <person name="Viragh M."/>
            <person name="Koriabine M."/>
            <person name="Yan M."/>
            <person name="Riley R."/>
            <person name="Champramary S."/>
            <person name="Plett K.L."/>
            <person name="Tsai I.J."/>
            <person name="Slot J."/>
            <person name="Sipos G."/>
            <person name="Plett J."/>
            <person name="Nagy L.G."/>
            <person name="Grigoriev I.V."/>
        </authorList>
    </citation>
    <scope>NUCLEOTIDE SEQUENCE</scope>
    <source>
        <strain evidence="1">CCBAS 213</strain>
    </source>
</reference>
<accession>A0AA39JES6</accession>
<dbReference type="Proteomes" id="UP001175211">
    <property type="component" value="Unassembled WGS sequence"/>
</dbReference>
<keyword evidence="2" id="KW-1185">Reference proteome</keyword>
<evidence type="ECO:0000313" key="1">
    <source>
        <dbReference type="EMBL" id="KAK0440655.1"/>
    </source>
</evidence>
<dbReference type="GeneID" id="85358212"/>
<dbReference type="RefSeq" id="XP_060323663.1">
    <property type="nucleotide sequence ID" value="XM_060474664.1"/>
</dbReference>
<sequence length="175" mass="19957">MLRNAMVLTVPCTASCAETQKTRWSMSDCFECGFHSRCCHLVYMERKGCSAGGIYSIRSRERRKNCLILVMCTSAGPYIELSGSASARSWCTWLQASWWSVSLSPVHLTRFLLYPRKTRLHAYVVPRKPQVLAIWGTRQVRGREMIFCADAAVPFNTLRRKVPTASEETLVMVRQ</sequence>
<proteinExistence type="predicted"/>
<gene>
    <name evidence="1" type="ORF">EV420DRAFT_1581522</name>
</gene>
<comment type="caution">
    <text evidence="1">The sequence shown here is derived from an EMBL/GenBank/DDBJ whole genome shotgun (WGS) entry which is preliminary data.</text>
</comment>
<dbReference type="AlphaFoldDB" id="A0AA39JES6"/>
<protein>
    <submittedName>
        <fullName evidence="1">Uncharacterized protein</fullName>
    </submittedName>
</protein>
<organism evidence="1 2">
    <name type="scientific">Armillaria tabescens</name>
    <name type="common">Ringless honey mushroom</name>
    <name type="synonym">Agaricus tabescens</name>
    <dbReference type="NCBI Taxonomy" id="1929756"/>
    <lineage>
        <taxon>Eukaryota</taxon>
        <taxon>Fungi</taxon>
        <taxon>Dikarya</taxon>
        <taxon>Basidiomycota</taxon>
        <taxon>Agaricomycotina</taxon>
        <taxon>Agaricomycetes</taxon>
        <taxon>Agaricomycetidae</taxon>
        <taxon>Agaricales</taxon>
        <taxon>Marasmiineae</taxon>
        <taxon>Physalacriaceae</taxon>
        <taxon>Desarmillaria</taxon>
    </lineage>
</organism>
<name>A0AA39JES6_ARMTA</name>
<evidence type="ECO:0000313" key="2">
    <source>
        <dbReference type="Proteomes" id="UP001175211"/>
    </source>
</evidence>
<dbReference type="EMBL" id="JAUEPS010000075">
    <property type="protein sequence ID" value="KAK0440655.1"/>
    <property type="molecule type" value="Genomic_DNA"/>
</dbReference>